<evidence type="ECO:0000256" key="2">
    <source>
        <dbReference type="ARBA" id="ARBA00004496"/>
    </source>
</evidence>
<evidence type="ECO:0000259" key="8">
    <source>
        <dbReference type="PROSITE" id="PS50166"/>
    </source>
</evidence>
<dbReference type="PROSITE" id="PS50166">
    <property type="entry name" value="IMPORTIN_B_NT"/>
    <property type="match status" value="1"/>
</dbReference>
<organism evidence="9 10">
    <name type="scientific">[Candida] anglica</name>
    <dbReference type="NCBI Taxonomy" id="148631"/>
    <lineage>
        <taxon>Eukaryota</taxon>
        <taxon>Fungi</taxon>
        <taxon>Dikarya</taxon>
        <taxon>Ascomycota</taxon>
        <taxon>Saccharomycotina</taxon>
        <taxon>Pichiomycetes</taxon>
        <taxon>Debaryomycetaceae</taxon>
        <taxon>Kurtzmaniella</taxon>
    </lineage>
</organism>
<dbReference type="Proteomes" id="UP001497600">
    <property type="component" value="Chromosome D"/>
</dbReference>
<accession>A0ABP0EB47</accession>
<dbReference type="Pfam" id="PF03810">
    <property type="entry name" value="IBN_N"/>
    <property type="match status" value="1"/>
</dbReference>
<reference evidence="9 10" key="1">
    <citation type="submission" date="2024-01" db="EMBL/GenBank/DDBJ databases">
        <authorList>
            <consortium name="Genoscope - CEA"/>
            <person name="William W."/>
        </authorList>
    </citation>
    <scope>NUCLEOTIDE SEQUENCE [LARGE SCALE GENOMIC DNA]</scope>
    <source>
        <strain evidence="9 10">29B2s-10</strain>
    </source>
</reference>
<proteinExistence type="predicted"/>
<keyword evidence="4" id="KW-0963">Cytoplasm</keyword>
<dbReference type="InterPro" id="IPR011989">
    <property type="entry name" value="ARM-like"/>
</dbReference>
<feature type="region of interest" description="Disordered" evidence="7">
    <location>
        <begin position="921"/>
        <end position="947"/>
    </location>
</feature>
<comment type="subcellular location">
    <subcellularLocation>
        <location evidence="2">Cytoplasm</location>
    </subcellularLocation>
    <subcellularLocation>
        <location evidence="1">Nucleus</location>
    </subcellularLocation>
</comment>
<evidence type="ECO:0000256" key="7">
    <source>
        <dbReference type="SAM" id="MobiDB-lite"/>
    </source>
</evidence>
<evidence type="ECO:0000256" key="3">
    <source>
        <dbReference type="ARBA" id="ARBA00022448"/>
    </source>
</evidence>
<feature type="domain" description="Importin N-terminal" evidence="8">
    <location>
        <begin position="24"/>
        <end position="101"/>
    </location>
</feature>
<evidence type="ECO:0000313" key="9">
    <source>
        <dbReference type="EMBL" id="CAK7904555.1"/>
    </source>
</evidence>
<dbReference type="Pfam" id="PF08506">
    <property type="entry name" value="Cse1"/>
    <property type="match status" value="1"/>
</dbReference>
<dbReference type="SUPFAM" id="SSF48371">
    <property type="entry name" value="ARM repeat"/>
    <property type="match status" value="1"/>
</dbReference>
<feature type="compositionally biased region" description="Acidic residues" evidence="7">
    <location>
        <begin position="928"/>
        <end position="939"/>
    </location>
</feature>
<protein>
    <submittedName>
        <fullName evidence="9">Importin beta SMX1</fullName>
    </submittedName>
</protein>
<dbReference type="InterPro" id="IPR013713">
    <property type="entry name" value="XPO2_central"/>
</dbReference>
<sequence length="1017" mass="115415">MDKDTLLKALAGTLDANPHTRRESEQSLHVFEKQPGFTSYLLDLIVEDGVPLGIQISGAIFFKNRVSNYWLAPEDKAGSPVYIQAFEKSAIKEKLIQTLMRTYRAHQLKLQLTTALQKILNSEKWEELLSVIKTLLSDSSNVDSIYTGLLCLFEYSKCYRWTSLETGSGNPVFEEITTEVFPILEPLVNSLIESTDESSLIQDEMLYLIVKIFKYITFSTLPSYFKENPSKLGAWCHYHILIINKPLPQSVMNEESLEARTQHPRIKAVKWCFGNLHRLLSRHGGGHATGDKTSEFATQFMQTFVPEILSVYWTIIENWSSKKIWISEGSLYQMISFLEQLIDTPAWPLIEDKLEAIVRHVLLPTLNANSETVELYEDEPEEYIRRFFDINRESNTSDVASINFVFRLSSKRFKSTINLLLTIINDVMSRRASPDRDDLATAMEVEGAFRILSTLSHKLDKKYSPVAGKIDTILHTFVYPELSPKTIQSTPFLTARACDTIAMFVNKYRDQQILQDIFQGIVVCFQTQEHLPIQITAVDALRTLVEEELVAEHIAGQAPQLMGTLLDMSKKFESDILTSVMDAFVEKFAKNLEPYANELALRLTEQFIKLASDILEQQSTSGSNNTDIEKEYQAAGILTTLTTLVIAMNSSPQVASSLEEVLQDMIKFVLENAMVSFLPEIVEILESVTFSTQRISPIMWGLYQACIDSFETYALEYFDTYQPFFESVINIGFSDPNETIESPHVQALIGVCFNILRSEAFDPIFGDCAFELIEMTILSMNARFVPFLPRFLPEIFDVFSSLEAQEAFDGHMLHHLSILKIFFACFYIDPTTTLQFLQGRQFTAGIFQLWIKYSDSFQSVYGCKLQILAGLSILCDADWSMFEQEPDTVRELVDLLVSNLETLPHAIRAKQEILAKESSVRQMGDGLGGDDEDEDEDEYSGAYGGGDEYEADEAELEALKQTPIDGVHVFEVFTNKIILLQQNNQKYKAIFGDLDEQQLAIVNKVLEVSQQHSKAGF</sequence>
<dbReference type="InterPro" id="IPR016024">
    <property type="entry name" value="ARM-type_fold"/>
</dbReference>
<evidence type="ECO:0000256" key="4">
    <source>
        <dbReference type="ARBA" id="ARBA00022490"/>
    </source>
</evidence>
<keyword evidence="6" id="KW-0539">Nucleus</keyword>
<keyword evidence="3" id="KW-0813">Transport</keyword>
<dbReference type="Gene3D" id="1.25.10.10">
    <property type="entry name" value="Leucine-rich Repeat Variant"/>
    <property type="match status" value="1"/>
</dbReference>
<evidence type="ECO:0000313" key="10">
    <source>
        <dbReference type="Proteomes" id="UP001497600"/>
    </source>
</evidence>
<keyword evidence="10" id="KW-1185">Reference proteome</keyword>
<dbReference type="InterPro" id="IPR001494">
    <property type="entry name" value="Importin-beta_N"/>
</dbReference>
<evidence type="ECO:0000256" key="5">
    <source>
        <dbReference type="ARBA" id="ARBA00022927"/>
    </source>
</evidence>
<dbReference type="SMART" id="SM00913">
    <property type="entry name" value="IBN_N"/>
    <property type="match status" value="1"/>
</dbReference>
<keyword evidence="5" id="KW-0653">Protein transport</keyword>
<dbReference type="PANTHER" id="PTHR10997">
    <property type="entry name" value="IMPORTIN-7, 8, 11"/>
    <property type="match status" value="1"/>
</dbReference>
<gene>
    <name evidence="9" type="primary">SXM1</name>
    <name evidence="9" type="ORF">CAAN4_D09956</name>
</gene>
<dbReference type="EMBL" id="OZ004256">
    <property type="protein sequence ID" value="CAK7904555.1"/>
    <property type="molecule type" value="Genomic_DNA"/>
</dbReference>
<evidence type="ECO:0000256" key="6">
    <source>
        <dbReference type="ARBA" id="ARBA00023242"/>
    </source>
</evidence>
<evidence type="ECO:0000256" key="1">
    <source>
        <dbReference type="ARBA" id="ARBA00004123"/>
    </source>
</evidence>
<dbReference type="PANTHER" id="PTHR10997:SF28">
    <property type="entry name" value="IMPORTIN BETA SMX1"/>
    <property type="match status" value="1"/>
</dbReference>
<name>A0ABP0EB47_9ASCO</name>